<feature type="transmembrane region" description="Helical" evidence="2">
    <location>
        <begin position="36"/>
        <end position="56"/>
    </location>
</feature>
<feature type="transmembrane region" description="Helical" evidence="2">
    <location>
        <begin position="12"/>
        <end position="30"/>
    </location>
</feature>
<feature type="region of interest" description="Disordered" evidence="1">
    <location>
        <begin position="568"/>
        <end position="592"/>
    </location>
</feature>
<reference evidence="4" key="1">
    <citation type="journal article" date="2021" name="Microbiol. Resour. Announc.">
        <title>LGAAP: Leishmaniinae Genome Assembly and Annotation Pipeline.</title>
        <authorList>
            <person name="Almutairi H."/>
            <person name="Urbaniak M.D."/>
            <person name="Bates M.D."/>
            <person name="Jariyapan N."/>
            <person name="Kwakye-Nuako G."/>
            <person name="Thomaz-Soccol V."/>
            <person name="Al-Salem W.S."/>
            <person name="Dillon R.J."/>
            <person name="Bates P.A."/>
            <person name="Gatherer D."/>
        </authorList>
    </citation>
    <scope>NUCLEOTIDE SEQUENCE [LARGE SCALE GENOMIC DNA]</scope>
</reference>
<feature type="transmembrane region" description="Helical" evidence="2">
    <location>
        <begin position="294"/>
        <end position="317"/>
    </location>
</feature>
<evidence type="ECO:0000313" key="3">
    <source>
        <dbReference type="EMBL" id="KAG5468937.1"/>
    </source>
</evidence>
<keyword evidence="2" id="KW-0472">Membrane</keyword>
<comment type="caution">
    <text evidence="3">The sequence shown here is derived from an EMBL/GenBank/DDBJ whole genome shotgun (WGS) entry which is preliminary data.</text>
</comment>
<dbReference type="GeneID" id="92358296"/>
<dbReference type="EMBL" id="JAFHLR010000033">
    <property type="protein sequence ID" value="KAG5468937.1"/>
    <property type="molecule type" value="Genomic_DNA"/>
</dbReference>
<dbReference type="RefSeq" id="XP_067059914.1">
    <property type="nucleotide sequence ID" value="XM_067204362.1"/>
</dbReference>
<keyword evidence="2" id="KW-0812">Transmembrane</keyword>
<dbReference type="KEGG" id="loi:92358296"/>
<dbReference type="AlphaFoldDB" id="A0A836KDX7"/>
<sequence>MSSTSRNVRQLIAWFVSLLPICFYVALAIACGLHRRWISVAFSVASAFAFSVSEVLNRIAIISAMVVARHRPNAAQPLNGMPRKTRQGAASPCADLHTGLSTTDGSGNLMTAQRSEEVGVVSSMAESESPMAMANANAFAVGTSSSRQVETCFRASTNPLQLARHAARAVCAARQESSQSPVEFLAMDLEETCILSPPFSLVDVCKKNAVSGICASSTMGQCSCKSYPTERLAVEGNGSSFDGQMAISQKDHAQRAPLFSPRLPDPKRSPTDAQPAFSPVTILRLRFADSSTSLCTALTMLVVSLYVTITLSMLTLAGSFVLEYDTHCLFLACPALGVPWLWTHLVLVKDALHNTPEVLRSFHGRLVRVLTHWLFMLAIWVVSLGVFVAAFTLEIVRWAPYSIGGEATPGAIRAVSYLAPVQMMVFIGVIFNNLMEMRGIRIEEDEGSVVVTNKVVAAADFRGCLPAQQVPSALAPPQVVPDRRDQPLSVAGEEGRFACAPATHGAGAVPAAPVSPSAQFKILSANFMPTLSDDTCSTLSSIVRSSTGSSIFIPRILSSSCEMLPVNMSHRHDSHSSSNGGSGHPSSSQPTAIMTSVPQLKTVTILYVAYRDIYEDEDAMTSAFTASDERGGIVANREKQQTVSANFESMMEALEDAREKGSADANAYVLTAYEDAICLVWGLIPFSSEPVLLAIEKARQIMDAFKSRPRPPTSFSSAQQELVAAVVSAPHSLVGLIGSGSYRGIHFFNARQHALGAQILRRGLAMYRRLPSQQASLGEQENPFHCILLDGRSWNSTASHILARPCGLHCSKELGANAKRESRCRIPLDVSSKSTVRQFSVMYSFLEVVHAKEEEWHLVVQRQEHLGSNFHFLSEAVQQLHQGNLNGARQVLKDAVQSTSSAGDADNIALAHMLLEDLHRAEEGVPRNT</sequence>
<evidence type="ECO:0000256" key="1">
    <source>
        <dbReference type="SAM" id="MobiDB-lite"/>
    </source>
</evidence>
<organism evidence="3 4">
    <name type="scientific">Leishmania orientalis</name>
    <dbReference type="NCBI Taxonomy" id="2249476"/>
    <lineage>
        <taxon>Eukaryota</taxon>
        <taxon>Discoba</taxon>
        <taxon>Euglenozoa</taxon>
        <taxon>Kinetoplastea</taxon>
        <taxon>Metakinetoplastina</taxon>
        <taxon>Trypanosomatida</taxon>
        <taxon>Trypanosomatidae</taxon>
        <taxon>Leishmaniinae</taxon>
        <taxon>Leishmania</taxon>
    </lineage>
</organism>
<protein>
    <submittedName>
        <fullName evidence="3">Uncharacterized protein</fullName>
    </submittedName>
</protein>
<evidence type="ECO:0000313" key="4">
    <source>
        <dbReference type="Proteomes" id="UP000674143"/>
    </source>
</evidence>
<feature type="transmembrane region" description="Helical" evidence="2">
    <location>
        <begin position="369"/>
        <end position="391"/>
    </location>
</feature>
<dbReference type="Proteomes" id="UP000674143">
    <property type="component" value="Unassembled WGS sequence"/>
</dbReference>
<keyword evidence="4" id="KW-1185">Reference proteome</keyword>
<accession>A0A836KDX7</accession>
<name>A0A836KDX7_9TRYP</name>
<reference evidence="4" key="2">
    <citation type="journal article" date="2021" name="Sci. Data">
        <title>Chromosome-scale genome sequencing, assembly and annotation of six genomes from subfamily Leishmaniinae.</title>
        <authorList>
            <person name="Almutairi H."/>
            <person name="Urbaniak M.D."/>
            <person name="Bates M.D."/>
            <person name="Jariyapan N."/>
            <person name="Kwakye-Nuako G."/>
            <person name="Thomaz Soccol V."/>
            <person name="Al-Salem W.S."/>
            <person name="Dillon R.J."/>
            <person name="Bates P.A."/>
            <person name="Gatherer D."/>
        </authorList>
    </citation>
    <scope>NUCLEOTIDE SEQUENCE [LARGE SCALE GENOMIC DNA]</scope>
</reference>
<feature type="transmembrane region" description="Helical" evidence="2">
    <location>
        <begin position="329"/>
        <end position="348"/>
    </location>
</feature>
<keyword evidence="2" id="KW-1133">Transmembrane helix</keyword>
<evidence type="ECO:0000256" key="2">
    <source>
        <dbReference type="SAM" id="Phobius"/>
    </source>
</evidence>
<proteinExistence type="predicted"/>
<feature type="compositionally biased region" description="Low complexity" evidence="1">
    <location>
        <begin position="576"/>
        <end position="588"/>
    </location>
</feature>
<dbReference type="PROSITE" id="PS51257">
    <property type="entry name" value="PROKAR_LIPOPROTEIN"/>
    <property type="match status" value="1"/>
</dbReference>
<gene>
    <name evidence="3" type="ORF">LSCM4_02330</name>
</gene>